<feature type="domain" description="Major facilitator superfamily (MFS) profile" evidence="7">
    <location>
        <begin position="699"/>
        <end position="1137"/>
    </location>
</feature>
<dbReference type="OMA" id="VGSMTAR"/>
<dbReference type="InterPro" id="IPR011701">
    <property type="entry name" value="MFS"/>
</dbReference>
<evidence type="ECO:0000256" key="5">
    <source>
        <dbReference type="SAM" id="MobiDB-lite"/>
    </source>
</evidence>
<dbReference type="Proteomes" id="UP000694845">
    <property type="component" value="Unplaced"/>
</dbReference>
<dbReference type="FunFam" id="1.20.1250.20:FF:000023">
    <property type="entry name" value="Solute carrier family 22 member 6"/>
    <property type="match status" value="2"/>
</dbReference>
<evidence type="ECO:0000259" key="7">
    <source>
        <dbReference type="PROSITE" id="PS50850"/>
    </source>
</evidence>
<feature type="transmembrane region" description="Helical" evidence="6">
    <location>
        <begin position="860"/>
        <end position="878"/>
    </location>
</feature>
<feature type="transmembrane region" description="Helical" evidence="6">
    <location>
        <begin position="167"/>
        <end position="189"/>
    </location>
</feature>
<keyword evidence="8" id="KW-1185">Reference proteome</keyword>
<feature type="transmembrane region" description="Helical" evidence="6">
    <location>
        <begin position="1019"/>
        <end position="1037"/>
    </location>
</feature>
<feature type="domain" description="Major facilitator superfamily (MFS) profile" evidence="7">
    <location>
        <begin position="24"/>
        <end position="535"/>
    </location>
</feature>
<evidence type="ECO:0000313" key="9">
    <source>
        <dbReference type="RefSeq" id="XP_022095073.1"/>
    </source>
</evidence>
<dbReference type="PROSITE" id="PS50850">
    <property type="entry name" value="MFS"/>
    <property type="match status" value="2"/>
</dbReference>
<dbReference type="Pfam" id="PF07690">
    <property type="entry name" value="MFS_1"/>
    <property type="match status" value="2"/>
</dbReference>
<reference evidence="9" key="1">
    <citation type="submission" date="2025-08" db="UniProtKB">
        <authorList>
            <consortium name="RefSeq"/>
        </authorList>
    </citation>
    <scope>IDENTIFICATION</scope>
</reference>
<comment type="subcellular location">
    <subcellularLocation>
        <location evidence="1">Membrane</location>
        <topology evidence="1">Multi-pass membrane protein</topology>
    </subcellularLocation>
</comment>
<feature type="transmembrane region" description="Helical" evidence="6">
    <location>
        <begin position="482"/>
        <end position="504"/>
    </location>
</feature>
<feature type="transmembrane region" description="Helical" evidence="6">
    <location>
        <begin position="254"/>
        <end position="272"/>
    </location>
</feature>
<feature type="transmembrane region" description="Helical" evidence="6">
    <location>
        <begin position="195"/>
        <end position="217"/>
    </location>
</feature>
<keyword evidence="2 6" id="KW-0812">Transmembrane</keyword>
<evidence type="ECO:0000313" key="8">
    <source>
        <dbReference type="Proteomes" id="UP000694845"/>
    </source>
</evidence>
<sequence length="1179" mass="130961">MAGVFLDETLHHLGKYGRYQVTCALLIMTIGNWFPAWHLMGIIFTADSPDDYRCATDLEGPGENVNSSISKNGAWGSTELPYKPWSGSQVHTPRNASDDKCFVYGTDEPCTDWQYRTQYGETTLVTDLDLVCDRSLLSETAQSVYLVGMLVGSVLLGFLSDTFGRKIVLLLACVAHGVWGVIAVFVWNYPAFVTLWFLIGLFSQGYNQVQFVIIMEMFPPECRTLMGSLNNMFWGLGVITLTPIAYLLKNWRHMQLAISIPCFMAIPLWFVLDDSVRWLVAKGRLDEAFQILNKMARWNRTAPPPGGFVLSQEADEQVVLDKEKNGETSEMTSQRDEAEEKKLCTYLDILKSWKLLLNTAIIYFCWFVSMMTYYGASLNSAHLAGNKYANFFFLGLAEIPAFFIIHFTMTWWGRRPSMGLFFLLSGLASITTAFLPKQTEDGADLTAAIVVMAILAKLCITCAFSINLIFCSEVFPTPVRNIGFGIGAVVANLGTVIAPFVLYLGDFASFIPLTIFGGMSITASLLVPILPETKDKPLPETIKDAKNLGRGRHLRRTHVPDQGDKKGDYRQTDFSEEEEAVKSATQSLRVNMAASRLDDVLQYIGKYGRYQMIMSVVITILGTWLPAWHMMGLIFLADRPQSRHCLRWSTNLGALIAGRNGKSAGDVDYSDWMKQNNHSLERSNVTDFGGDDKPSNISDFECTTDADAFAAVSKSCMEWEYHTLYNESTIVTDFDLVCNRKILAETAQSIFLVGMLVGSVVFGYISDVFGRKIVLLGACLANGVFGIVVSFVWTYPGVVILWFLVGLFSQGYNQVQFVMIMEMFPAPCRTLAGSLNALFWGLGSAALAPIAYALRQWRHLQLAISVPCLLAAPLWLILDESVRWLLSNDRLGDAQRTVEKMARWNGVAPPFGGFVLINDIEEVSPLGEGNSDKIDQMIPQLSQKKCTICDVFKNRRVMLNVCIVFFFWFVSLLTYYGGSLNSSHIAGNKYANFLFLALSEIPGYIIIHFTMNRWGRRKSLGLFFLLSGVASITTACLPNRTVDGTDLSTVIIVAAMLVKLFIVCAYSINIICCTEILPTSVRNIGFGVGAVCGSVGLTVAPFIIYLDEFVSFLPLSIFGVLCVISAMLVPILPETRNKPLPESIEDAENIGKKLPKTTDIHGEYVLTETVNGPIEDDAM</sequence>
<feature type="transmembrane region" description="Helical" evidence="6">
    <location>
        <begin position="419"/>
        <end position="435"/>
    </location>
</feature>
<feature type="region of interest" description="Disordered" evidence="5">
    <location>
        <begin position="554"/>
        <end position="576"/>
    </location>
</feature>
<feature type="transmembrane region" description="Helical" evidence="6">
    <location>
        <begin position="612"/>
        <end position="637"/>
    </location>
</feature>
<dbReference type="KEGG" id="aplc:110981647"/>
<dbReference type="RefSeq" id="XP_022095073.1">
    <property type="nucleotide sequence ID" value="XM_022239381.1"/>
</dbReference>
<dbReference type="SUPFAM" id="SSF103473">
    <property type="entry name" value="MFS general substrate transporter"/>
    <property type="match status" value="2"/>
</dbReference>
<feature type="transmembrane region" description="Helical" evidence="6">
    <location>
        <begin position="388"/>
        <end position="407"/>
    </location>
</feature>
<dbReference type="CDD" id="cd17317">
    <property type="entry name" value="MFS_SLC22"/>
    <property type="match status" value="2"/>
</dbReference>
<evidence type="ECO:0000256" key="2">
    <source>
        <dbReference type="ARBA" id="ARBA00022692"/>
    </source>
</evidence>
<feature type="transmembrane region" description="Helical" evidence="6">
    <location>
        <begin position="747"/>
        <end position="766"/>
    </location>
</feature>
<feature type="transmembrane region" description="Helical" evidence="6">
    <location>
        <begin position="355"/>
        <end position="376"/>
    </location>
</feature>
<dbReference type="GeneID" id="110981647"/>
<feature type="compositionally biased region" description="Basic and acidic residues" evidence="5">
    <location>
        <begin position="558"/>
        <end position="573"/>
    </location>
</feature>
<feature type="transmembrane region" description="Helical" evidence="6">
    <location>
        <begin position="990"/>
        <end position="1007"/>
    </location>
</feature>
<protein>
    <submittedName>
        <fullName evidence="9">Uncharacterized protein LOC110981647</fullName>
    </submittedName>
</protein>
<feature type="transmembrane region" description="Helical" evidence="6">
    <location>
        <begin position="831"/>
        <end position="854"/>
    </location>
</feature>
<evidence type="ECO:0000256" key="3">
    <source>
        <dbReference type="ARBA" id="ARBA00022989"/>
    </source>
</evidence>
<feature type="transmembrane region" description="Helical" evidence="6">
    <location>
        <begin position="229"/>
        <end position="248"/>
    </location>
</feature>
<dbReference type="GO" id="GO:0016020">
    <property type="term" value="C:membrane"/>
    <property type="evidence" value="ECO:0007669"/>
    <property type="project" value="UniProtKB-SubCell"/>
</dbReference>
<feature type="transmembrane region" description="Helical" evidence="6">
    <location>
        <begin position="143"/>
        <end position="160"/>
    </location>
</feature>
<proteinExistence type="predicted"/>
<feature type="transmembrane region" description="Helical" evidence="6">
    <location>
        <begin position="773"/>
        <end position="793"/>
    </location>
</feature>
<dbReference type="PANTHER" id="PTHR24064">
    <property type="entry name" value="SOLUTE CARRIER FAMILY 22 MEMBER"/>
    <property type="match status" value="1"/>
</dbReference>
<dbReference type="InterPro" id="IPR020846">
    <property type="entry name" value="MFS_dom"/>
</dbReference>
<feature type="transmembrane region" description="Helical" evidence="6">
    <location>
        <begin position="1049"/>
        <end position="1072"/>
    </location>
</feature>
<dbReference type="Gene3D" id="1.20.1250.20">
    <property type="entry name" value="MFS general substrate transporter like domains"/>
    <property type="match status" value="2"/>
</dbReference>
<feature type="transmembrane region" description="Helical" evidence="6">
    <location>
        <begin position="510"/>
        <end position="530"/>
    </location>
</feature>
<feature type="transmembrane region" description="Helical" evidence="6">
    <location>
        <begin position="447"/>
        <end position="470"/>
    </location>
</feature>
<dbReference type="InterPro" id="IPR036259">
    <property type="entry name" value="MFS_trans_sf"/>
</dbReference>
<keyword evidence="3 6" id="KW-1133">Transmembrane helix</keyword>
<name>A0A8B7YP76_ACAPL</name>
<evidence type="ECO:0000256" key="4">
    <source>
        <dbReference type="ARBA" id="ARBA00023136"/>
    </source>
</evidence>
<evidence type="ECO:0000256" key="6">
    <source>
        <dbReference type="SAM" id="Phobius"/>
    </source>
</evidence>
<dbReference type="GO" id="GO:0022857">
    <property type="term" value="F:transmembrane transporter activity"/>
    <property type="evidence" value="ECO:0007669"/>
    <property type="project" value="InterPro"/>
</dbReference>
<organism evidence="8 9">
    <name type="scientific">Acanthaster planci</name>
    <name type="common">Crown-of-thorns starfish</name>
    <dbReference type="NCBI Taxonomy" id="133434"/>
    <lineage>
        <taxon>Eukaryota</taxon>
        <taxon>Metazoa</taxon>
        <taxon>Echinodermata</taxon>
        <taxon>Eleutherozoa</taxon>
        <taxon>Asterozoa</taxon>
        <taxon>Asteroidea</taxon>
        <taxon>Valvatacea</taxon>
        <taxon>Valvatida</taxon>
        <taxon>Acanthasteridae</taxon>
        <taxon>Acanthaster</taxon>
    </lineage>
</organism>
<keyword evidence="4 6" id="KW-0472">Membrane</keyword>
<feature type="transmembrane region" description="Helical" evidence="6">
    <location>
        <begin position="21"/>
        <end position="44"/>
    </location>
</feature>
<dbReference type="OrthoDB" id="2261376at2759"/>
<feature type="transmembrane region" description="Helical" evidence="6">
    <location>
        <begin position="957"/>
        <end position="978"/>
    </location>
</feature>
<feature type="transmembrane region" description="Helical" evidence="6">
    <location>
        <begin position="1084"/>
        <end position="1106"/>
    </location>
</feature>
<evidence type="ECO:0000256" key="1">
    <source>
        <dbReference type="ARBA" id="ARBA00004141"/>
    </source>
</evidence>
<gene>
    <name evidence="9" type="primary">LOC110981647</name>
</gene>
<feature type="transmembrane region" description="Helical" evidence="6">
    <location>
        <begin position="1112"/>
        <end position="1132"/>
    </location>
</feature>
<accession>A0A8B7YP76</accession>
<feature type="transmembrane region" description="Helical" evidence="6">
    <location>
        <begin position="799"/>
        <end position="819"/>
    </location>
</feature>
<dbReference type="AlphaFoldDB" id="A0A8B7YP76"/>